<organism evidence="2 3">
    <name type="scientific">Nocardia huaxiensis</name>
    <dbReference type="NCBI Taxonomy" id="2755382"/>
    <lineage>
        <taxon>Bacteria</taxon>
        <taxon>Bacillati</taxon>
        <taxon>Actinomycetota</taxon>
        <taxon>Actinomycetes</taxon>
        <taxon>Mycobacteriales</taxon>
        <taxon>Nocardiaceae</taxon>
        <taxon>Nocardia</taxon>
    </lineage>
</organism>
<dbReference type="Proteomes" id="UP000515512">
    <property type="component" value="Chromosome"/>
</dbReference>
<keyword evidence="3" id="KW-1185">Reference proteome</keyword>
<protein>
    <submittedName>
        <fullName evidence="2">Uncharacterized protein</fullName>
    </submittedName>
</protein>
<feature type="compositionally biased region" description="Basic residues" evidence="1">
    <location>
        <begin position="37"/>
        <end position="54"/>
    </location>
</feature>
<accession>A0A7D6V5U6</accession>
<proteinExistence type="predicted"/>
<gene>
    <name evidence="2" type="ORF">H0264_22500</name>
</gene>
<dbReference type="AlphaFoldDB" id="A0A7D6V5U6"/>
<feature type="region of interest" description="Disordered" evidence="1">
    <location>
        <begin position="31"/>
        <end position="54"/>
    </location>
</feature>
<dbReference type="KEGG" id="nhu:H0264_22500"/>
<sequence>MLSAVFQLLLILAAMTVMVATIVWGVSADRSQIPPAPRHRPPAAHRRHGRHRAR</sequence>
<evidence type="ECO:0000313" key="3">
    <source>
        <dbReference type="Proteomes" id="UP000515512"/>
    </source>
</evidence>
<dbReference type="EMBL" id="CP059399">
    <property type="protein sequence ID" value="QLY28161.1"/>
    <property type="molecule type" value="Genomic_DNA"/>
</dbReference>
<name>A0A7D6V5U6_9NOCA</name>
<evidence type="ECO:0000313" key="2">
    <source>
        <dbReference type="EMBL" id="QLY28161.1"/>
    </source>
</evidence>
<reference evidence="2 3" key="1">
    <citation type="submission" date="2020-07" db="EMBL/GenBank/DDBJ databases">
        <authorList>
            <person name="Zhuang K."/>
            <person name="Ran Y."/>
        </authorList>
    </citation>
    <scope>NUCLEOTIDE SEQUENCE [LARGE SCALE GENOMIC DNA]</scope>
    <source>
        <strain evidence="2 3">WCH-YHL-001</strain>
    </source>
</reference>
<evidence type="ECO:0000256" key="1">
    <source>
        <dbReference type="SAM" id="MobiDB-lite"/>
    </source>
</evidence>